<feature type="region of interest" description="Disordered" evidence="7">
    <location>
        <begin position="1"/>
        <end position="141"/>
    </location>
</feature>
<feature type="compositionally biased region" description="Low complexity" evidence="7">
    <location>
        <begin position="120"/>
        <end position="132"/>
    </location>
</feature>
<dbReference type="Pfam" id="PF24106">
    <property type="entry name" value="Beta-prop_EDC4L"/>
    <property type="match status" value="1"/>
</dbReference>
<dbReference type="Gene3D" id="2.130.10.10">
    <property type="entry name" value="YVTN repeat-like/Quinoprotein amine dehydrogenase"/>
    <property type="match status" value="1"/>
</dbReference>
<proteinExistence type="inferred from homology"/>
<protein>
    <submittedName>
        <fullName evidence="9">Related to MUC1 Extracellular alpha-1,4-glucan glucosidase</fullName>
    </submittedName>
</protein>
<keyword evidence="5" id="KW-0677">Repeat</keyword>
<evidence type="ECO:0000256" key="3">
    <source>
        <dbReference type="ARBA" id="ARBA00022490"/>
    </source>
</evidence>
<keyword evidence="6" id="KW-0175">Coiled coil</keyword>
<comment type="similarity">
    <text evidence="2">Belongs to the WD repeat EDC4 family.</text>
</comment>
<feature type="compositionally biased region" description="Low complexity" evidence="7">
    <location>
        <begin position="196"/>
        <end position="210"/>
    </location>
</feature>
<feature type="region of interest" description="Disordered" evidence="7">
    <location>
        <begin position="1357"/>
        <end position="1385"/>
    </location>
</feature>
<dbReference type="InterPro" id="IPR045152">
    <property type="entry name" value="EDC4-like"/>
</dbReference>
<feature type="compositionally biased region" description="Polar residues" evidence="7">
    <location>
        <begin position="98"/>
        <end position="114"/>
    </location>
</feature>
<feature type="compositionally biased region" description="Low complexity" evidence="7">
    <location>
        <begin position="1357"/>
        <end position="1367"/>
    </location>
</feature>
<feature type="region of interest" description="Disordered" evidence="7">
    <location>
        <begin position="1003"/>
        <end position="1138"/>
    </location>
</feature>
<sequence length="1566" mass="171464">MSGSGYPAGSGEGNGLDSLFAQLRSQQQSKPPNLESSYNYYNNNSNYFAQPASSQQPQGYRQPSVSSAAPTPPAHGSQPHHGSAVMSPAETPQFRGTPATSRPSNNNEGASSLLNLLKFSQPSSASTSQQSPIGPPSATLPRVAPIASANFTGADLLNQVGILNPNHERTRSDLLATLMGQSQAKPQQTTPQFTKPSQPSSTFAPASSPPEETQAYLLQLLNQPKPPQTDEQPQIKPTKILTPPSKAVSEDEIGEVTQALEDASLEMSMMGSAATEDIPGFGKENVRESTPKTSQGMFTYVNPFEQLAASSPRNRTPKNATTAPAPSGSPIFQILKNPRQEPTSDNKRKVEEKNSFESPAHSKRKIEQASQASSDPPTPLPDGRTKVEALIGIGASEGKESVQDAIGEIGDQVDKQVQELIARAEQDESQATIEKDLQDLLAARTQKEFENTAQVAAKDIKKELEKEENSGALDSLPPHVAEAVKDVIDDTAQGHVADSWESADNEDSPVKDEDTIVKVYNFPMRPWTSITVKEHGERRPSFNEDSFVDIARLKKEFDQIDRILVTASNNFIVYGMSKNGGLRIIRQDDGTDTKLFTETHDRIFSVVASASSAEQKESIIGTGVSGTVYWALIKDGEGDHIEDFNTEMNGFALPPIHSQETESPGGVLKTRARKSAGHPDFFAVGRGKFINIIWPTYILKHGYVKRGSGDTIVDTDRYLAKHSLRVNTGKAGKDFTFSEDDTTIVSLDKAGRVKFWDVRELTASHILEKPKESHNIEIKDPLITFTTTPASEKSWPTSVMFVDKLRPYQRGGALRYLVVGMKQNHTLQLWDLALNKPVQEIHLPHSKESDAVCSVVYHAATGMIVVGHPTRNSIYFLHLSAPKYNLHKNINQAEYMQRLAANDPEFKKPESTAVMSGMREYSFENKGQLRSLDILQTPNSANSSAEPPRTLFELYVMHSKGVTCLNIKPATLGWTSDNKVIYPVVADKTGMVSIDSLKEIPAAPVAEPSEPPTQPPMPTRIVPRPAAKEISSERPKKSSHNEPTASSSKTDDKSEKKDPTLSNGGLAPTSGPEKAEKKKRRKGTQSSEHAASSQAGPSHLGQSPKPIILDPLSNVRNGNLGKATAAPPAEPATVPVPSREVTDATLKEIEARVGAEVKKLFGDSLESLYRNIKDDRRNQTAVSDAKQDALLRLVSSTLNDNIETTLGQIVNKSIQQDVIPIISNAVNQHLSRELKNILPDVLGKTLNQPQLLKLISESLAKGTAFRVEEQVGALLQNSILPAFQTMAVKQAQQLIAESQRQAADQINAMERQRQDDGLKIEQLSQLVTGLGNTIQQMAQAQAEFQGQFLKLQAAMSSRQGSGSQNQGEVSRVSRPSTSFTGPVEERTEAEIEYDAMLANITADMSTGNYESAVIKWLQTKREQEFFVNYFMKFNPDFTRELSPLLILSLGATISVALDDPHLNTRVVWLETILSIFQDHVNNGVIDDQVRNLLPKIMGIYTSRIEHLFMRISQIAAKDPILKRLSLIVTNANRILDTARPYDNNEELPAELAYPPEQIPGGSRRGF</sequence>
<evidence type="ECO:0000256" key="2">
    <source>
        <dbReference type="ARBA" id="ARBA00009639"/>
    </source>
</evidence>
<keyword evidence="4" id="KW-0853">WD repeat</keyword>
<feature type="compositionally biased region" description="Polar residues" evidence="7">
    <location>
        <begin position="181"/>
        <end position="195"/>
    </location>
</feature>
<feature type="domain" description="EDC4-like protein pdc1 beta-propeller" evidence="8">
    <location>
        <begin position="539"/>
        <end position="890"/>
    </location>
</feature>
<dbReference type="OrthoDB" id="21128at2759"/>
<evidence type="ECO:0000256" key="5">
    <source>
        <dbReference type="ARBA" id="ARBA00022737"/>
    </source>
</evidence>
<evidence type="ECO:0000259" key="8">
    <source>
        <dbReference type="Pfam" id="PF24106"/>
    </source>
</evidence>
<feature type="region of interest" description="Disordered" evidence="7">
    <location>
        <begin position="275"/>
        <end position="386"/>
    </location>
</feature>
<feature type="compositionally biased region" description="Polar residues" evidence="7">
    <location>
        <begin position="51"/>
        <end position="61"/>
    </location>
</feature>
<keyword evidence="10" id="KW-1185">Reference proteome</keyword>
<organism evidence="9 10">
    <name type="scientific">Phialocephala subalpina</name>
    <dbReference type="NCBI Taxonomy" id="576137"/>
    <lineage>
        <taxon>Eukaryota</taxon>
        <taxon>Fungi</taxon>
        <taxon>Dikarya</taxon>
        <taxon>Ascomycota</taxon>
        <taxon>Pezizomycotina</taxon>
        <taxon>Leotiomycetes</taxon>
        <taxon>Helotiales</taxon>
        <taxon>Mollisiaceae</taxon>
        <taxon>Phialocephala</taxon>
        <taxon>Phialocephala fortinii species complex</taxon>
    </lineage>
</organism>
<feature type="compositionally biased region" description="Basic and acidic residues" evidence="7">
    <location>
        <begin position="338"/>
        <end position="355"/>
    </location>
</feature>
<evidence type="ECO:0000313" key="10">
    <source>
        <dbReference type="Proteomes" id="UP000184330"/>
    </source>
</evidence>
<feature type="compositionally biased region" description="Polar residues" evidence="7">
    <location>
        <begin position="308"/>
        <end position="324"/>
    </location>
</feature>
<dbReference type="InterPro" id="IPR036322">
    <property type="entry name" value="WD40_repeat_dom_sf"/>
</dbReference>
<gene>
    <name evidence="9" type="ORF">PAC_03647</name>
</gene>
<feature type="compositionally biased region" description="Low complexity" evidence="7">
    <location>
        <begin position="36"/>
        <end position="47"/>
    </location>
</feature>
<dbReference type="EMBL" id="FJOG01000004">
    <property type="protein sequence ID" value="CZR53766.1"/>
    <property type="molecule type" value="Genomic_DNA"/>
</dbReference>
<dbReference type="GO" id="GO:0031087">
    <property type="term" value="P:deadenylation-independent decapping of nuclear-transcribed mRNA"/>
    <property type="evidence" value="ECO:0007669"/>
    <property type="project" value="InterPro"/>
</dbReference>
<dbReference type="FunFam" id="2.130.10.10:FF:000817">
    <property type="entry name" value="WGS project CABT00000000 data, contig 2.15"/>
    <property type="match status" value="1"/>
</dbReference>
<feature type="compositionally biased region" description="Basic and acidic residues" evidence="7">
    <location>
        <begin position="1026"/>
        <end position="1040"/>
    </location>
</feature>
<feature type="compositionally biased region" description="Basic and acidic residues" evidence="7">
    <location>
        <begin position="1049"/>
        <end position="1059"/>
    </location>
</feature>
<dbReference type="PANTHER" id="PTHR15598:SF5">
    <property type="entry name" value="ENHANCER OF MRNA-DECAPPING PROTEIN 4"/>
    <property type="match status" value="1"/>
</dbReference>
<dbReference type="Proteomes" id="UP000184330">
    <property type="component" value="Unassembled WGS sequence"/>
</dbReference>
<dbReference type="SUPFAM" id="SSF50978">
    <property type="entry name" value="WD40 repeat-like"/>
    <property type="match status" value="1"/>
</dbReference>
<feature type="compositionally biased region" description="Pro residues" evidence="7">
    <location>
        <begin position="1009"/>
        <end position="1018"/>
    </location>
</feature>
<comment type="subcellular location">
    <subcellularLocation>
        <location evidence="1">Cytoplasm</location>
        <location evidence="1">P-body</location>
    </subcellularLocation>
</comment>
<dbReference type="PANTHER" id="PTHR15598">
    <property type="entry name" value="ENHANCER OF MRNA-DECAPPING PROTEIN 4"/>
    <property type="match status" value="1"/>
</dbReference>
<evidence type="ECO:0000256" key="4">
    <source>
        <dbReference type="ARBA" id="ARBA00022574"/>
    </source>
</evidence>
<feature type="compositionally biased region" description="Gly residues" evidence="7">
    <location>
        <begin position="1"/>
        <end position="14"/>
    </location>
</feature>
<feature type="compositionally biased region" description="Polar residues" evidence="7">
    <location>
        <begin position="1084"/>
        <end position="1096"/>
    </location>
</feature>
<feature type="region of interest" description="Disordered" evidence="7">
    <location>
        <begin position="181"/>
        <end position="212"/>
    </location>
</feature>
<evidence type="ECO:0000256" key="7">
    <source>
        <dbReference type="SAM" id="MobiDB-lite"/>
    </source>
</evidence>
<evidence type="ECO:0000256" key="1">
    <source>
        <dbReference type="ARBA" id="ARBA00004201"/>
    </source>
</evidence>
<dbReference type="STRING" id="576137.A0A1L7WLW8"/>
<dbReference type="InterPro" id="IPR015943">
    <property type="entry name" value="WD40/YVTN_repeat-like_dom_sf"/>
</dbReference>
<reference evidence="9 10" key="1">
    <citation type="submission" date="2016-03" db="EMBL/GenBank/DDBJ databases">
        <authorList>
            <person name="Ploux O."/>
        </authorList>
    </citation>
    <scope>NUCLEOTIDE SEQUENCE [LARGE SCALE GENOMIC DNA]</scope>
    <source>
        <strain evidence="9 10">UAMH 11012</strain>
    </source>
</reference>
<evidence type="ECO:0000256" key="6">
    <source>
        <dbReference type="SAM" id="Coils"/>
    </source>
</evidence>
<accession>A0A1L7WLW8</accession>
<keyword evidence="3" id="KW-0963">Cytoplasm</keyword>
<evidence type="ECO:0000313" key="9">
    <source>
        <dbReference type="EMBL" id="CZR53766.1"/>
    </source>
</evidence>
<dbReference type="InterPro" id="IPR055393">
    <property type="entry name" value="Beta-prop_EDC4L"/>
</dbReference>
<name>A0A1L7WLW8_9HELO</name>
<feature type="coiled-coil region" evidence="6">
    <location>
        <begin position="1288"/>
        <end position="1315"/>
    </location>
</feature>
<dbReference type="GO" id="GO:0000932">
    <property type="term" value="C:P-body"/>
    <property type="evidence" value="ECO:0007669"/>
    <property type="project" value="UniProtKB-SubCell"/>
</dbReference>
<feature type="region of interest" description="Disordered" evidence="7">
    <location>
        <begin position="224"/>
        <end position="250"/>
    </location>
</feature>
<feature type="compositionally biased region" description="Polar residues" evidence="7">
    <location>
        <begin position="23"/>
        <end position="35"/>
    </location>
</feature>
<feature type="compositionally biased region" description="Low complexity" evidence="7">
    <location>
        <begin position="1123"/>
        <end position="1137"/>
    </location>
</feature>